<reference evidence="2 3" key="1">
    <citation type="submission" date="2017-09" db="EMBL/GenBank/DDBJ databases">
        <title>Evaluation of Pacific Biosciences Sequencing Technology to Finishing C. thermocellum Genome Sequences.</title>
        <authorList>
            <person name="Brown S."/>
        </authorList>
    </citation>
    <scope>NUCLEOTIDE SEQUENCE [LARGE SCALE GENOMIC DNA]</scope>
    <source>
        <strain evidence="2 3">AD2</strain>
    </source>
</reference>
<name>A0AB36TBX4_ACETH</name>
<accession>A0AB36TBX4</accession>
<keyword evidence="1" id="KW-1133">Transmembrane helix</keyword>
<keyword evidence="1" id="KW-0472">Membrane</keyword>
<protein>
    <submittedName>
        <fullName evidence="2">Uncharacterized protein</fullName>
    </submittedName>
</protein>
<sequence length="110" mass="12745">MVVLNAIIYFLMILVPGLISEWFYNWLSRVRQRTIVATALIFDLIIFIINLIGLRIFNDVLTVEDLFNHFECLHFTFKYGILSAIVATILGVIAGILARIFWIRVGRKED</sequence>
<organism evidence="2 3">
    <name type="scientific">Acetivibrio thermocellus AD2</name>
    <dbReference type="NCBI Taxonomy" id="1138384"/>
    <lineage>
        <taxon>Bacteria</taxon>
        <taxon>Bacillati</taxon>
        <taxon>Bacillota</taxon>
        <taxon>Clostridia</taxon>
        <taxon>Eubacteriales</taxon>
        <taxon>Oscillospiraceae</taxon>
        <taxon>Acetivibrio</taxon>
    </lineage>
</organism>
<comment type="caution">
    <text evidence="2">The sequence shown here is derived from an EMBL/GenBank/DDBJ whole genome shotgun (WGS) entry which is preliminary data.</text>
</comment>
<dbReference type="RefSeq" id="WP_003512879.1">
    <property type="nucleotide sequence ID" value="NZ_CP013828.1"/>
</dbReference>
<dbReference type="GeneID" id="35806070"/>
<proteinExistence type="predicted"/>
<dbReference type="Proteomes" id="UP000223596">
    <property type="component" value="Unassembled WGS sequence"/>
</dbReference>
<keyword evidence="1" id="KW-0812">Transmembrane</keyword>
<evidence type="ECO:0000313" key="3">
    <source>
        <dbReference type="Proteomes" id="UP000223596"/>
    </source>
</evidence>
<feature type="transmembrane region" description="Helical" evidence="1">
    <location>
        <begin position="36"/>
        <end position="57"/>
    </location>
</feature>
<feature type="transmembrane region" description="Helical" evidence="1">
    <location>
        <begin position="77"/>
        <end position="102"/>
    </location>
</feature>
<dbReference type="AlphaFoldDB" id="A0AB36TBX4"/>
<dbReference type="EMBL" id="PDBW01000001">
    <property type="protein sequence ID" value="PFH01514.1"/>
    <property type="molecule type" value="Genomic_DNA"/>
</dbReference>
<feature type="transmembrane region" description="Helical" evidence="1">
    <location>
        <begin position="6"/>
        <end position="24"/>
    </location>
</feature>
<evidence type="ECO:0000313" key="2">
    <source>
        <dbReference type="EMBL" id="PFH01514.1"/>
    </source>
</evidence>
<gene>
    <name evidence="2" type="ORF">M972_11246</name>
</gene>
<evidence type="ECO:0000256" key="1">
    <source>
        <dbReference type="SAM" id="Phobius"/>
    </source>
</evidence>